<comment type="caution">
    <text evidence="1">The sequence shown here is derived from an EMBL/GenBank/DDBJ whole genome shotgun (WGS) entry which is preliminary data.</text>
</comment>
<reference evidence="1 2" key="2">
    <citation type="journal article" date="2022" name="Mol. Ecol. Resour.">
        <title>The genomes of chicory, endive, great burdock and yacon provide insights into Asteraceae paleo-polyploidization history and plant inulin production.</title>
        <authorList>
            <person name="Fan W."/>
            <person name="Wang S."/>
            <person name="Wang H."/>
            <person name="Wang A."/>
            <person name="Jiang F."/>
            <person name="Liu H."/>
            <person name="Zhao H."/>
            <person name="Xu D."/>
            <person name="Zhang Y."/>
        </authorList>
    </citation>
    <scope>NUCLEOTIDE SEQUENCE [LARGE SCALE GENOMIC DNA]</scope>
    <source>
        <strain evidence="2">cv. Yunnan</strain>
        <tissue evidence="1">Leaves</tissue>
    </source>
</reference>
<dbReference type="Proteomes" id="UP001056120">
    <property type="component" value="Linkage Group LG14"/>
</dbReference>
<evidence type="ECO:0000313" key="2">
    <source>
        <dbReference type="Proteomes" id="UP001056120"/>
    </source>
</evidence>
<reference evidence="2" key="1">
    <citation type="journal article" date="2022" name="Mol. Ecol. Resour.">
        <title>The genomes of chicory, endive, great burdock and yacon provide insights into Asteraceae palaeo-polyploidization history and plant inulin production.</title>
        <authorList>
            <person name="Fan W."/>
            <person name="Wang S."/>
            <person name="Wang H."/>
            <person name="Wang A."/>
            <person name="Jiang F."/>
            <person name="Liu H."/>
            <person name="Zhao H."/>
            <person name="Xu D."/>
            <person name="Zhang Y."/>
        </authorList>
    </citation>
    <scope>NUCLEOTIDE SEQUENCE [LARGE SCALE GENOMIC DNA]</scope>
    <source>
        <strain evidence="2">cv. Yunnan</strain>
    </source>
</reference>
<organism evidence="1 2">
    <name type="scientific">Smallanthus sonchifolius</name>
    <dbReference type="NCBI Taxonomy" id="185202"/>
    <lineage>
        <taxon>Eukaryota</taxon>
        <taxon>Viridiplantae</taxon>
        <taxon>Streptophyta</taxon>
        <taxon>Embryophyta</taxon>
        <taxon>Tracheophyta</taxon>
        <taxon>Spermatophyta</taxon>
        <taxon>Magnoliopsida</taxon>
        <taxon>eudicotyledons</taxon>
        <taxon>Gunneridae</taxon>
        <taxon>Pentapetalae</taxon>
        <taxon>asterids</taxon>
        <taxon>campanulids</taxon>
        <taxon>Asterales</taxon>
        <taxon>Asteraceae</taxon>
        <taxon>Asteroideae</taxon>
        <taxon>Heliantheae alliance</taxon>
        <taxon>Millerieae</taxon>
        <taxon>Smallanthus</taxon>
    </lineage>
</organism>
<sequence>MSQTWLALCEAVLSQVELSELALGLESSGLPFFWVIRKSITKSTQFPGGFLERIKGRGVVHVGWVPQVRILSHSSIGGFLTHCGWNSAIEGLIFGRVLIFFPVMNDQGLNVRLLSGKKLGVEIPRNEKDGFFTSDSVAESIKLAIVSEEGEELRANAREMKRVFGDKSKNDHYIDACVNHLVKMRKP</sequence>
<evidence type="ECO:0000313" key="1">
    <source>
        <dbReference type="EMBL" id="KAI3783766.1"/>
    </source>
</evidence>
<accession>A0ACB9GKZ5</accession>
<name>A0ACB9GKZ5_9ASTR</name>
<gene>
    <name evidence="1" type="ORF">L1987_42852</name>
</gene>
<keyword evidence="2" id="KW-1185">Reference proteome</keyword>
<proteinExistence type="predicted"/>
<dbReference type="EMBL" id="CM042031">
    <property type="protein sequence ID" value="KAI3783766.1"/>
    <property type="molecule type" value="Genomic_DNA"/>
</dbReference>
<protein>
    <submittedName>
        <fullName evidence="1">Uncharacterized protein</fullName>
    </submittedName>
</protein>